<organism evidence="1 2">
    <name type="scientific">Hydrogenophaga aromaticivorans</name>
    <dbReference type="NCBI Taxonomy" id="2610898"/>
    <lineage>
        <taxon>Bacteria</taxon>
        <taxon>Pseudomonadati</taxon>
        <taxon>Pseudomonadota</taxon>
        <taxon>Betaproteobacteria</taxon>
        <taxon>Burkholderiales</taxon>
        <taxon>Comamonadaceae</taxon>
        <taxon>Hydrogenophaga</taxon>
    </lineage>
</organism>
<sequence>MNTTLSPVTVQRFSALQGELIGLVELDYTGLTPKLEQIIRAFEFTQIELAVYRDRGYAQGRGVGQPEADRCALACAFLAKAVLDLKTTRALIDRKRLAVAS</sequence>
<dbReference type="EMBL" id="VYGV01000011">
    <property type="protein sequence ID" value="NWF46208.1"/>
    <property type="molecule type" value="Genomic_DNA"/>
</dbReference>
<protein>
    <submittedName>
        <fullName evidence="1">Uncharacterized protein</fullName>
    </submittedName>
</protein>
<dbReference type="RefSeq" id="WP_177136103.1">
    <property type="nucleotide sequence ID" value="NZ_JAGPWB010000010.1"/>
</dbReference>
<evidence type="ECO:0000313" key="1">
    <source>
        <dbReference type="EMBL" id="NWF46208.1"/>
    </source>
</evidence>
<name>A0A7Y8GXM3_9BURK</name>
<comment type="caution">
    <text evidence="1">The sequence shown here is derived from an EMBL/GenBank/DDBJ whole genome shotgun (WGS) entry which is preliminary data.</text>
</comment>
<reference evidence="1 2" key="1">
    <citation type="submission" date="2019-09" db="EMBL/GenBank/DDBJ databases">
        <title>Hydrogenophaga aromatica sp. nov., isolated from a para-xylene-degrading enrichment culture.</title>
        <authorList>
            <person name="Tancsics A."/>
            <person name="Banerjee S."/>
        </authorList>
    </citation>
    <scope>NUCLEOTIDE SEQUENCE [LARGE SCALE GENOMIC DNA]</scope>
    <source>
        <strain evidence="1 2">D2P1</strain>
    </source>
</reference>
<dbReference type="Proteomes" id="UP000545507">
    <property type="component" value="Unassembled WGS sequence"/>
</dbReference>
<dbReference type="AlphaFoldDB" id="A0A7Y8GXM3"/>
<keyword evidence="2" id="KW-1185">Reference proteome</keyword>
<proteinExistence type="predicted"/>
<gene>
    <name evidence="1" type="ORF">F3K02_13240</name>
</gene>
<accession>A0A7Y8GXM3</accession>
<evidence type="ECO:0000313" key="2">
    <source>
        <dbReference type="Proteomes" id="UP000545507"/>
    </source>
</evidence>